<dbReference type="SUPFAM" id="SSF53448">
    <property type="entry name" value="Nucleotide-diphospho-sugar transferases"/>
    <property type="match status" value="1"/>
</dbReference>
<sequence>MPAAGASSRMFGRDKLMEKVAGEPLLARQVARALASGARVWVTTRADRPARMRALEALAQERLTLVPVAQPFDGLSASLRAGIEALPGDVAAAMILLPDLPEIETDDLRAMIAAHEAAPDAILRATAEDGRPGHPVILPRALFPELMKLTGDRGAGVLLRDRDVTPVPLPGARAITDLDSPEDWAAWRARTGL</sequence>
<dbReference type="CDD" id="cd04182">
    <property type="entry name" value="GT_2_like_f"/>
    <property type="match status" value="1"/>
</dbReference>
<feature type="domain" description="MobA-like NTP transferase" evidence="2">
    <location>
        <begin position="3"/>
        <end position="161"/>
    </location>
</feature>
<comment type="caution">
    <text evidence="3">The sequence shown here is derived from an EMBL/GenBank/DDBJ whole genome shotgun (WGS) entry which is preliminary data.</text>
</comment>
<dbReference type="InterPro" id="IPR025877">
    <property type="entry name" value="MobA-like_NTP_Trfase"/>
</dbReference>
<dbReference type="Pfam" id="PF12804">
    <property type="entry name" value="NTP_transf_3"/>
    <property type="match status" value="1"/>
</dbReference>
<protein>
    <submittedName>
        <fullName evidence="3">Nucleotidyltransferase family protein</fullName>
    </submittedName>
</protein>
<dbReference type="GO" id="GO:0016779">
    <property type="term" value="F:nucleotidyltransferase activity"/>
    <property type="evidence" value="ECO:0007669"/>
    <property type="project" value="UniProtKB-ARBA"/>
</dbReference>
<evidence type="ECO:0000313" key="4">
    <source>
        <dbReference type="Proteomes" id="UP000281128"/>
    </source>
</evidence>
<proteinExistence type="predicted"/>
<keyword evidence="3" id="KW-0808">Transferase</keyword>
<dbReference type="OrthoDB" id="9779263at2"/>
<keyword evidence="4" id="KW-1185">Reference proteome</keyword>
<dbReference type="AlphaFoldDB" id="A0A3A8AXS8"/>
<evidence type="ECO:0000259" key="2">
    <source>
        <dbReference type="Pfam" id="PF12804"/>
    </source>
</evidence>
<dbReference type="InterPro" id="IPR029044">
    <property type="entry name" value="Nucleotide-diphossugar_trans"/>
</dbReference>
<reference evidence="3 4" key="1">
    <citation type="submission" date="2018-09" db="EMBL/GenBank/DDBJ databases">
        <title>Roseovarius spongiae sp. nov., isolated from a marine sponge.</title>
        <authorList>
            <person name="Zhuang L."/>
            <person name="Luo L."/>
        </authorList>
    </citation>
    <scope>NUCLEOTIDE SEQUENCE [LARGE SCALE GENOMIC DNA]</scope>
    <source>
        <strain evidence="3 4">HN-E21</strain>
    </source>
</reference>
<dbReference type="Proteomes" id="UP000281128">
    <property type="component" value="Unassembled WGS sequence"/>
</dbReference>
<dbReference type="PANTHER" id="PTHR43777:SF1">
    <property type="entry name" value="MOLYBDENUM COFACTOR CYTIDYLYLTRANSFERASE"/>
    <property type="match status" value="1"/>
</dbReference>
<dbReference type="RefSeq" id="WP_121165131.1">
    <property type="nucleotide sequence ID" value="NZ_RAPE01000001.1"/>
</dbReference>
<dbReference type="EMBL" id="RAPE01000001">
    <property type="protein sequence ID" value="RKF17283.1"/>
    <property type="molecule type" value="Genomic_DNA"/>
</dbReference>
<gene>
    <name evidence="3" type="ORF">D6850_05210</name>
</gene>
<keyword evidence="1" id="KW-0460">Magnesium</keyword>
<dbReference type="PANTHER" id="PTHR43777">
    <property type="entry name" value="MOLYBDENUM COFACTOR CYTIDYLYLTRANSFERASE"/>
    <property type="match status" value="1"/>
</dbReference>
<organism evidence="3 4">
    <name type="scientific">Roseovarius spongiae</name>
    <dbReference type="NCBI Taxonomy" id="2320272"/>
    <lineage>
        <taxon>Bacteria</taxon>
        <taxon>Pseudomonadati</taxon>
        <taxon>Pseudomonadota</taxon>
        <taxon>Alphaproteobacteria</taxon>
        <taxon>Rhodobacterales</taxon>
        <taxon>Roseobacteraceae</taxon>
        <taxon>Roseovarius</taxon>
    </lineage>
</organism>
<name>A0A3A8AXS8_9RHOB</name>
<accession>A0A3A8AXS8</accession>
<evidence type="ECO:0000313" key="3">
    <source>
        <dbReference type="EMBL" id="RKF17283.1"/>
    </source>
</evidence>
<dbReference type="Gene3D" id="3.90.550.10">
    <property type="entry name" value="Spore Coat Polysaccharide Biosynthesis Protein SpsA, Chain A"/>
    <property type="match status" value="1"/>
</dbReference>
<evidence type="ECO:0000256" key="1">
    <source>
        <dbReference type="ARBA" id="ARBA00022842"/>
    </source>
</evidence>